<gene>
    <name evidence="1" type="ORF">Tci_342014</name>
</gene>
<dbReference type="InterPro" id="IPR043502">
    <property type="entry name" value="DNA/RNA_pol_sf"/>
</dbReference>
<accession>A0A699H8L4</accession>
<keyword evidence="1" id="KW-0548">Nucleotidyltransferase</keyword>
<comment type="caution">
    <text evidence="1">The sequence shown here is derived from an EMBL/GenBank/DDBJ whole genome shotgun (WGS) entry which is preliminary data.</text>
</comment>
<keyword evidence="1" id="KW-0808">Transferase</keyword>
<dbReference type="CDD" id="cd00303">
    <property type="entry name" value="retropepsin_like"/>
    <property type="match status" value="1"/>
</dbReference>
<proteinExistence type="predicted"/>
<evidence type="ECO:0000313" key="1">
    <source>
        <dbReference type="EMBL" id="GEX70039.1"/>
    </source>
</evidence>
<dbReference type="PANTHER" id="PTHR15503">
    <property type="entry name" value="LDOC1 RELATED"/>
    <property type="match status" value="1"/>
</dbReference>
<sequence>MRAKIRVEDPEGLCNLHMGTDVAAYTQRFQEQALMCTKFLSDETEKVDKYISGLPDNIHGNVMSARPKTLDDAIELANKLMDQKLRTYAERNDNGNGVAQARAYALGGGDASPVSNVIMGTFLLNNWYASILFDTGADRSFVSTTFSALINITPTTIENHYDIELANGKIIRVNTIDRGCTLNFMNHPFNIDLMPVPLGSFDVIIRMDWLTKYHGVIICDEYIVPQKYLSKRCDIFLAHITMKEAKDKSEGKRLEDVPIVRDFLEVFPEDLPGIPSARQVEFQIDMVLGAAPVARVPYRLAPSEMKELAEQLQEMFDKGFIRPSSSSWELWSCSSRRKTDRFACALIIVN</sequence>
<keyword evidence="1" id="KW-0695">RNA-directed DNA polymerase</keyword>
<dbReference type="InterPro" id="IPR021109">
    <property type="entry name" value="Peptidase_aspartic_dom_sf"/>
</dbReference>
<dbReference type="GO" id="GO:0003964">
    <property type="term" value="F:RNA-directed DNA polymerase activity"/>
    <property type="evidence" value="ECO:0007669"/>
    <property type="project" value="UniProtKB-KW"/>
</dbReference>
<reference evidence="1" key="1">
    <citation type="journal article" date="2019" name="Sci. Rep.">
        <title>Draft genome of Tanacetum cinerariifolium, the natural source of mosquito coil.</title>
        <authorList>
            <person name="Yamashiro T."/>
            <person name="Shiraishi A."/>
            <person name="Satake H."/>
            <person name="Nakayama K."/>
        </authorList>
    </citation>
    <scope>NUCLEOTIDE SEQUENCE</scope>
</reference>
<dbReference type="SUPFAM" id="SSF50630">
    <property type="entry name" value="Acid proteases"/>
    <property type="match status" value="1"/>
</dbReference>
<name>A0A699H8L4_TANCI</name>
<dbReference type="InterPro" id="IPR032567">
    <property type="entry name" value="RTL1-rel"/>
</dbReference>
<dbReference type="Gene3D" id="2.40.70.10">
    <property type="entry name" value="Acid Proteases"/>
    <property type="match status" value="1"/>
</dbReference>
<organism evidence="1">
    <name type="scientific">Tanacetum cinerariifolium</name>
    <name type="common">Dalmatian daisy</name>
    <name type="synonym">Chrysanthemum cinerariifolium</name>
    <dbReference type="NCBI Taxonomy" id="118510"/>
    <lineage>
        <taxon>Eukaryota</taxon>
        <taxon>Viridiplantae</taxon>
        <taxon>Streptophyta</taxon>
        <taxon>Embryophyta</taxon>
        <taxon>Tracheophyta</taxon>
        <taxon>Spermatophyta</taxon>
        <taxon>Magnoliopsida</taxon>
        <taxon>eudicotyledons</taxon>
        <taxon>Gunneridae</taxon>
        <taxon>Pentapetalae</taxon>
        <taxon>asterids</taxon>
        <taxon>campanulids</taxon>
        <taxon>Asterales</taxon>
        <taxon>Asteraceae</taxon>
        <taxon>Asteroideae</taxon>
        <taxon>Anthemideae</taxon>
        <taxon>Anthemidinae</taxon>
        <taxon>Tanacetum</taxon>
    </lineage>
</organism>
<dbReference type="Pfam" id="PF08284">
    <property type="entry name" value="RVP_2"/>
    <property type="match status" value="1"/>
</dbReference>
<dbReference type="SUPFAM" id="SSF56672">
    <property type="entry name" value="DNA/RNA polymerases"/>
    <property type="match status" value="1"/>
</dbReference>
<dbReference type="AlphaFoldDB" id="A0A699H8L4"/>
<protein>
    <submittedName>
        <fullName evidence="1">Putative reverse transcriptase domain-containing protein</fullName>
    </submittedName>
</protein>
<dbReference type="Gene3D" id="3.10.10.10">
    <property type="entry name" value="HIV Type 1 Reverse Transcriptase, subunit A, domain 1"/>
    <property type="match status" value="1"/>
</dbReference>
<dbReference type="PANTHER" id="PTHR15503:SF45">
    <property type="entry name" value="RNA-DIRECTED DNA POLYMERASE HOMOLOG"/>
    <property type="match status" value="1"/>
</dbReference>
<dbReference type="EMBL" id="BKCJ010124436">
    <property type="protein sequence ID" value="GEX70039.1"/>
    <property type="molecule type" value="Genomic_DNA"/>
</dbReference>